<dbReference type="RefSeq" id="WP_049397706.1">
    <property type="nucleotide sequence ID" value="NZ_JVTA01000346.1"/>
</dbReference>
<dbReference type="Proteomes" id="UP000249614">
    <property type="component" value="Unassembled WGS sequence"/>
</dbReference>
<accession>A0A2W6JEZ6</accession>
<organism evidence="1 2">
    <name type="scientific">Stenotrophomonas maltophilia</name>
    <name type="common">Pseudomonas maltophilia</name>
    <name type="synonym">Xanthomonas maltophilia</name>
    <dbReference type="NCBI Taxonomy" id="40324"/>
    <lineage>
        <taxon>Bacteria</taxon>
        <taxon>Pseudomonadati</taxon>
        <taxon>Pseudomonadota</taxon>
        <taxon>Gammaproteobacteria</taxon>
        <taxon>Lysobacterales</taxon>
        <taxon>Lysobacteraceae</taxon>
        <taxon>Stenotrophomonas</taxon>
        <taxon>Stenotrophomonas maltophilia group</taxon>
    </lineage>
</organism>
<reference evidence="1 2" key="1">
    <citation type="submission" date="2016-05" db="EMBL/GenBank/DDBJ databases">
        <authorList>
            <person name="Lavstsen T."/>
            <person name="Jespersen J.S."/>
        </authorList>
    </citation>
    <scope>NUCLEOTIDE SEQUENCE [LARGE SCALE GENOMIC DNA]</scope>
    <source>
        <strain evidence="1 2">SM-5815</strain>
    </source>
</reference>
<dbReference type="EMBL" id="LXXM01000101">
    <property type="protein sequence ID" value="PZS94345.1"/>
    <property type="molecule type" value="Genomic_DNA"/>
</dbReference>
<evidence type="ECO:0000313" key="1">
    <source>
        <dbReference type="EMBL" id="PZS94345.1"/>
    </source>
</evidence>
<protein>
    <recommendedName>
        <fullName evidence="3">Tip attachment protein J domain-containing protein</fullName>
    </recommendedName>
</protein>
<comment type="caution">
    <text evidence="1">The sequence shown here is derived from an EMBL/GenBank/DDBJ whole genome shotgun (WGS) entry which is preliminary data.</text>
</comment>
<proteinExistence type="predicted"/>
<name>A0A2W6JEZ6_STEMA</name>
<evidence type="ECO:0008006" key="3">
    <source>
        <dbReference type="Google" id="ProtNLM"/>
    </source>
</evidence>
<evidence type="ECO:0000313" key="2">
    <source>
        <dbReference type="Proteomes" id="UP000249614"/>
    </source>
</evidence>
<dbReference type="AlphaFoldDB" id="A0A2W6JEZ6"/>
<gene>
    <name evidence="1" type="ORF">A7X83_05040</name>
</gene>
<sequence>MGSGKKQTVGYRYYMGIYFGECLGPVDALREIRVGDRMVWDGNVQTAWTKVFGINVPLTVPATGPITSSRTITILAPEVFGGDKGEGGIVGKLEVRMGEPTQMPSAYLQSLVPGPWPAARGLFTSVFNGQVSAMNPYIKNWTKKVSRWRAGWKKGLWQGGLVQIDEGMNPAHIIYQVRTEGMGHPIEVIDEASFLAAAQVLKDEGLGLCLKWSRSVPAGEFMDMVCDHIGGMRIEDPVTGLTKLVLVRPDYDPATLAEIGPGQIIEMMEWQQPMLENSVNEITVVYRDIATNKDAAVTYQNLASVQAQGRVVSSRKNYPGLWNGTLAGRVAAREVAAVSSLPCRVKLRVRRDAGPFERGQVRALSWPRRGVARMPVRILDVDEGTQTETAVVLTVGQDVAGMAAASYIQPSDSAWVEPDTKPKPVTVQRLQEASYRDLATTLGAPDLAALSPDVGYLTSIGVRPSSVAFGYTLQTRLGNAAFAEAGTADFAPTGLLTTAMPAKSEPTAIALAAGVSLDAVEVGSEALIDDELVRVVSIDPVAATLTVARGCVDTVPVQHAVGTRVWFTDEYVGFDGREYLANEAPEAKLITRTSQGELNPDLATAIALTMRRRHVRPYPPGRLRINGDAYPAEAWGTGGTVVATWAHRDRLLQADQLVDSEQSSIGPEPGTTYTARWYLQNTLVREQAGITATNDSYLPPVGSGGKTLRVEIEAVRAGFTSWQRLQHTFLYRAQLVTEAGDRIVTEAGDPIILE</sequence>